<accession>D2NSJ3</accession>
<dbReference type="AlphaFoldDB" id="D2NSJ3"/>
<dbReference type="Proteomes" id="UP000001883">
    <property type="component" value="Chromosome"/>
</dbReference>
<sequence>MISSKGLAENFGKLGAQLAARNLTHVRGGQLLQNLHALRDLEVGELLRGEELVHRTARVFAQVGAFLRHNDQAHALTHGLIRDAQDHGVKNVGVGQRQLFDFVHGNLLAVAVNLVLRAAGHLKVLAGNQAHNVAGAVEAILGEAVTVRVLLQVVAANRVRAAGEQVAALAALDRLVLIINNQDFVVGADRVTLGPQTHLNRVGRAGVVHQTLSHAEHLLNGAAEHRLNLARNRRGQLRTAHLQGLQRRQGHAALLRGGDPRLSQGRHQRGGGHTLHLNEVERSLRGWIRRKHQLAGGAHDAQDTGRAHREVVRGGQHHEHGRVVVQLADIDRAAHRVQVGGVGARNQLRNSGRTAGELQERHLLARTQVLGVLNDAGHEFFSELLFGQRGQWLRNVNSNRRLQGVLAQLGGNVLVQGGEICARGQRREHVRRSVGAGRKVNQLGGAVLRQAEHRQRRRPENTQQVHQVLGGVTQLQQHTVTGLHTSLNEARRSGTTCRLQLTVGEANLLGLAVLIELRV</sequence>
<gene>
    <name evidence="1" type="ordered locus">RMDY18_07870</name>
</gene>
<reference evidence="2" key="1">
    <citation type="submission" date="2009-07" db="EMBL/GenBank/DDBJ databases">
        <title>Complete genome sequence of Rothia mucilaginosa DJ.</title>
        <authorList>
            <person name="Yamane K."/>
            <person name="Nambu T."/>
            <person name="Mashimo C."/>
            <person name="Sugimori C."/>
            <person name="Yamanaka T."/>
            <person name="Leung K."/>
            <person name="Fukushima H."/>
        </authorList>
    </citation>
    <scope>NUCLEOTIDE SEQUENCE [LARGE SCALE GENOMIC DNA]</scope>
    <source>
        <strain evidence="2">DY-18</strain>
    </source>
</reference>
<reference evidence="1 2" key="3">
    <citation type="journal article" date="2010" name="Sequencing">
        <title>Complete Genome Sequence of Rothia mucilaginosa DY-18: A Clinical Isolate with Dense Meshwork-Like Structures from a Persistent Apical Periodontitis Lesion.</title>
        <authorList>
            <person name="Yamane K."/>
            <person name="Nambu T."/>
            <person name="Yamanaka T."/>
            <person name="Mashimo C."/>
            <person name="Sugimori C."/>
            <person name="Leung K.-P."/>
            <person name="Fukushima H."/>
        </authorList>
    </citation>
    <scope>NUCLEOTIDE SEQUENCE [LARGE SCALE GENOMIC DNA]</scope>
    <source>
        <strain evidence="1 2">DY-18</strain>
    </source>
</reference>
<keyword evidence="2" id="KW-1185">Reference proteome</keyword>
<dbReference type="EMBL" id="AP011540">
    <property type="protein sequence ID" value="BAI64619.1"/>
    <property type="molecule type" value="Genomic_DNA"/>
</dbReference>
<organism evidence="1 2">
    <name type="scientific">Rothia mucilaginosa (strain DY-18)</name>
    <name type="common">Stomatococcus mucilaginosus</name>
    <dbReference type="NCBI Taxonomy" id="680646"/>
    <lineage>
        <taxon>Bacteria</taxon>
        <taxon>Bacillati</taxon>
        <taxon>Actinomycetota</taxon>
        <taxon>Actinomycetes</taxon>
        <taxon>Micrococcales</taxon>
        <taxon>Micrococcaceae</taxon>
        <taxon>Rothia</taxon>
    </lineage>
</organism>
<dbReference type="HOGENOM" id="CLU_524668_0_0_11"/>
<evidence type="ECO:0000313" key="2">
    <source>
        <dbReference type="Proteomes" id="UP000001883"/>
    </source>
</evidence>
<dbReference type="KEGG" id="rmu:RMDY18_07870"/>
<name>D2NSJ3_ROTMD</name>
<proteinExistence type="predicted"/>
<protein>
    <submittedName>
        <fullName evidence="1">Uncharacterized protein</fullName>
    </submittedName>
</protein>
<evidence type="ECO:0000313" key="1">
    <source>
        <dbReference type="EMBL" id="BAI64619.1"/>
    </source>
</evidence>
<reference evidence="1 2" key="2">
    <citation type="journal article" date="2010" name="J Osaka Dent Univ">
        <title>Isolation and identification of Rothia mucilaginosa from persistent apical periodontitis lesions.</title>
        <authorList>
            <person name="Yamane K."/>
            <person name="Yoshida M."/>
            <person name="Fujihira T."/>
            <person name="Baba T."/>
            <person name="Tsuji N."/>
            <person name="Hayashi H."/>
            <person name="Sugimori C."/>
            <person name="Yamanaka T."/>
            <person name="Mashimo C."/>
            <person name="Nambu T."/>
            <person name="Kawai H."/>
            <person name="Fukushima H."/>
        </authorList>
    </citation>
    <scope>NUCLEOTIDE SEQUENCE [LARGE SCALE GENOMIC DNA]</scope>
    <source>
        <strain evidence="1 2">DY-18</strain>
    </source>
</reference>